<sequence>MTMGISSRHKRFLDFHQDQKHLNLEATNRGHMYRLGAAVQHAFSLLRKVEQERDERRMTRGGNMAYTRASTPGRRQETLTLSGM</sequence>
<evidence type="ECO:0000313" key="2">
    <source>
        <dbReference type="EMBL" id="KAF1832521.1"/>
    </source>
</evidence>
<organism evidence="2 3">
    <name type="scientific">Decorospora gaudefroyi</name>
    <dbReference type="NCBI Taxonomy" id="184978"/>
    <lineage>
        <taxon>Eukaryota</taxon>
        <taxon>Fungi</taxon>
        <taxon>Dikarya</taxon>
        <taxon>Ascomycota</taxon>
        <taxon>Pezizomycotina</taxon>
        <taxon>Dothideomycetes</taxon>
        <taxon>Pleosporomycetidae</taxon>
        <taxon>Pleosporales</taxon>
        <taxon>Pleosporineae</taxon>
        <taxon>Pleosporaceae</taxon>
        <taxon>Decorospora</taxon>
    </lineage>
</organism>
<proteinExistence type="predicted"/>
<dbReference type="EMBL" id="ML975337">
    <property type="protein sequence ID" value="KAF1832521.1"/>
    <property type="molecule type" value="Genomic_DNA"/>
</dbReference>
<dbReference type="AlphaFoldDB" id="A0A6A5K7R3"/>
<protein>
    <submittedName>
        <fullName evidence="2">Uncharacterized protein</fullName>
    </submittedName>
</protein>
<feature type="non-terminal residue" evidence="2">
    <location>
        <position position="84"/>
    </location>
</feature>
<evidence type="ECO:0000313" key="3">
    <source>
        <dbReference type="Proteomes" id="UP000800040"/>
    </source>
</evidence>
<feature type="region of interest" description="Disordered" evidence="1">
    <location>
        <begin position="53"/>
        <end position="84"/>
    </location>
</feature>
<dbReference type="Proteomes" id="UP000800040">
    <property type="component" value="Unassembled WGS sequence"/>
</dbReference>
<gene>
    <name evidence="2" type="ORF">BDW02DRAFT_570994</name>
</gene>
<accession>A0A6A5K7R3</accession>
<keyword evidence="3" id="KW-1185">Reference proteome</keyword>
<reference evidence="2" key="1">
    <citation type="submission" date="2020-01" db="EMBL/GenBank/DDBJ databases">
        <authorList>
            <consortium name="DOE Joint Genome Institute"/>
            <person name="Haridas S."/>
            <person name="Albert R."/>
            <person name="Binder M."/>
            <person name="Bloem J."/>
            <person name="Labutti K."/>
            <person name="Salamov A."/>
            <person name="Andreopoulos B."/>
            <person name="Baker S.E."/>
            <person name="Barry K."/>
            <person name="Bills G."/>
            <person name="Bluhm B.H."/>
            <person name="Cannon C."/>
            <person name="Castanera R."/>
            <person name="Culley D.E."/>
            <person name="Daum C."/>
            <person name="Ezra D."/>
            <person name="Gonzalez J.B."/>
            <person name="Henrissat B."/>
            <person name="Kuo A."/>
            <person name="Liang C."/>
            <person name="Lipzen A."/>
            <person name="Lutzoni F."/>
            <person name="Magnuson J."/>
            <person name="Mondo S."/>
            <person name="Nolan M."/>
            <person name="Ohm R."/>
            <person name="Pangilinan J."/>
            <person name="Park H.-J."/>
            <person name="Ramirez L."/>
            <person name="Alfaro M."/>
            <person name="Sun H."/>
            <person name="Tritt A."/>
            <person name="Yoshinaga Y."/>
            <person name="Zwiers L.-H."/>
            <person name="Turgeon B.G."/>
            <person name="Goodwin S.B."/>
            <person name="Spatafora J.W."/>
            <person name="Crous P.W."/>
            <person name="Grigoriev I.V."/>
        </authorList>
    </citation>
    <scope>NUCLEOTIDE SEQUENCE</scope>
    <source>
        <strain evidence="2">P77</strain>
    </source>
</reference>
<name>A0A6A5K7R3_9PLEO</name>
<evidence type="ECO:0000256" key="1">
    <source>
        <dbReference type="SAM" id="MobiDB-lite"/>
    </source>
</evidence>